<feature type="transmembrane region" description="Helical" evidence="1">
    <location>
        <begin position="192"/>
        <end position="213"/>
    </location>
</feature>
<feature type="transmembrane region" description="Helical" evidence="1">
    <location>
        <begin position="220"/>
        <end position="236"/>
    </location>
</feature>
<organism evidence="2 3">
    <name type="scientific">Tetradesmus obliquus</name>
    <name type="common">Green alga</name>
    <name type="synonym">Acutodesmus obliquus</name>
    <dbReference type="NCBI Taxonomy" id="3088"/>
    <lineage>
        <taxon>Eukaryota</taxon>
        <taxon>Viridiplantae</taxon>
        <taxon>Chlorophyta</taxon>
        <taxon>core chlorophytes</taxon>
        <taxon>Chlorophyceae</taxon>
        <taxon>CS clade</taxon>
        <taxon>Sphaeropleales</taxon>
        <taxon>Scenedesmaceae</taxon>
        <taxon>Tetradesmus</taxon>
    </lineage>
</organism>
<keyword evidence="1" id="KW-1133">Transmembrane helix</keyword>
<name>A0ABY8U7S3_TETOB</name>
<evidence type="ECO:0000313" key="3">
    <source>
        <dbReference type="Proteomes" id="UP001244341"/>
    </source>
</evidence>
<keyword evidence="3" id="KW-1185">Reference proteome</keyword>
<evidence type="ECO:0000313" key="2">
    <source>
        <dbReference type="EMBL" id="WIA17503.1"/>
    </source>
</evidence>
<feature type="transmembrane region" description="Helical" evidence="1">
    <location>
        <begin position="38"/>
        <end position="58"/>
    </location>
</feature>
<keyword evidence="1" id="KW-0472">Membrane</keyword>
<dbReference type="InterPro" id="IPR038770">
    <property type="entry name" value="Na+/solute_symporter_sf"/>
</dbReference>
<proteinExistence type="predicted"/>
<sequence>MAVTSASWVPAVIAFVEKQYLPIALLSALALGAANPVPGLAAAKMHIPALATFGIFFVQGLQLRRKEAASALSAKAEIAYGLLSILLLTPLLGLLVAQLPLNPRPLALGLGLVCTVPTALACGVAFVQQLGGNVSLALLLTVTSNILGIFTMPFILPHVVAAAALGAAGSSSSSSAAMLEPLALMGQLCQTILLPTFIGASIRGLVPGAAAFIDSHKKQLSYANAALLASVPWMQISKTASQKMAVDLAGLAATAAAAIGVHALFLLVNTAACRLLQLGGPDPVKAQKVRRALIIVGSVKTLPVAVTVLSKLGPVLGEAVVGIAMLPVVLYQLTQIVWESVMVSQWLAGDAAAAAAAAKQRKATE</sequence>
<dbReference type="PANTHER" id="PTHR18640">
    <property type="entry name" value="SOLUTE CARRIER FAMILY 10 MEMBER 7"/>
    <property type="match status" value="1"/>
</dbReference>
<dbReference type="EMBL" id="CP126215">
    <property type="protein sequence ID" value="WIA17503.1"/>
    <property type="molecule type" value="Genomic_DNA"/>
</dbReference>
<feature type="transmembrane region" description="Helical" evidence="1">
    <location>
        <begin position="134"/>
        <end position="156"/>
    </location>
</feature>
<dbReference type="Pfam" id="PF13593">
    <property type="entry name" value="SBF_like"/>
    <property type="match status" value="1"/>
</dbReference>
<protein>
    <recommendedName>
        <fullName evidence="4">Bile acid:sodium symporter</fullName>
    </recommendedName>
</protein>
<keyword evidence="1" id="KW-0812">Transmembrane</keyword>
<evidence type="ECO:0000256" key="1">
    <source>
        <dbReference type="SAM" id="Phobius"/>
    </source>
</evidence>
<evidence type="ECO:0008006" key="4">
    <source>
        <dbReference type="Google" id="ProtNLM"/>
    </source>
</evidence>
<dbReference type="InterPro" id="IPR016833">
    <property type="entry name" value="Put_Na-Bile_cotransptr"/>
</dbReference>
<gene>
    <name evidence="2" type="ORF">OEZ85_014338</name>
</gene>
<reference evidence="2 3" key="1">
    <citation type="submission" date="2023-05" db="EMBL/GenBank/DDBJ databases">
        <title>A 100% complete, gapless, phased diploid assembly of the Scenedesmus obliquus UTEX 3031 genome.</title>
        <authorList>
            <person name="Biondi T.C."/>
            <person name="Hanschen E.R."/>
            <person name="Kwon T."/>
            <person name="Eng W."/>
            <person name="Kruse C.P.S."/>
            <person name="Koehler S.I."/>
            <person name="Kunde Y."/>
            <person name="Gleasner C.D."/>
            <person name="You Mak K.T."/>
            <person name="Polle J."/>
            <person name="Hovde B.T."/>
            <person name="Starkenburg S.R."/>
        </authorList>
    </citation>
    <scope>NUCLEOTIDE SEQUENCE [LARGE SCALE GENOMIC DNA]</scope>
    <source>
        <strain evidence="2 3">DOE0152z</strain>
    </source>
</reference>
<feature type="transmembrane region" description="Helical" evidence="1">
    <location>
        <begin position="248"/>
        <end position="268"/>
    </location>
</feature>
<accession>A0ABY8U7S3</accession>
<feature type="transmembrane region" description="Helical" evidence="1">
    <location>
        <begin position="78"/>
        <end position="100"/>
    </location>
</feature>
<dbReference type="Gene3D" id="1.20.1530.20">
    <property type="match status" value="1"/>
</dbReference>
<feature type="transmembrane region" description="Helical" evidence="1">
    <location>
        <begin position="106"/>
        <end position="127"/>
    </location>
</feature>
<dbReference type="Proteomes" id="UP001244341">
    <property type="component" value="Chromosome 8b"/>
</dbReference>
<dbReference type="PANTHER" id="PTHR18640:SF10">
    <property type="entry name" value="SODIUM_METABOLITE COTRANSPORTER BASS4, CHLOROPLASTIC-RELATED"/>
    <property type="match status" value="1"/>
</dbReference>